<protein>
    <submittedName>
        <fullName evidence="2">Cupin-like domain-containing protein</fullName>
    </submittedName>
</protein>
<gene>
    <name evidence="2" type="ORF">FNU76_21640</name>
</gene>
<dbReference type="GO" id="GO:0016706">
    <property type="term" value="F:2-oxoglutarate-dependent dioxygenase activity"/>
    <property type="evidence" value="ECO:0007669"/>
    <property type="project" value="TreeGrafter"/>
</dbReference>
<accession>A0A516SMR5</accession>
<name>A0A516SMR5_9NEIS</name>
<dbReference type="SUPFAM" id="SSF51197">
    <property type="entry name" value="Clavaminate synthase-like"/>
    <property type="match status" value="1"/>
</dbReference>
<proteinExistence type="predicted"/>
<dbReference type="EMBL" id="CP041730">
    <property type="protein sequence ID" value="QDQ29419.1"/>
    <property type="molecule type" value="Genomic_DNA"/>
</dbReference>
<dbReference type="Proteomes" id="UP000317550">
    <property type="component" value="Chromosome"/>
</dbReference>
<dbReference type="PANTHER" id="PTHR12480:SF19">
    <property type="entry name" value="CUPIN-LIKE DOMAIN-CONTAINING PROTEIN"/>
    <property type="match status" value="1"/>
</dbReference>
<evidence type="ECO:0000259" key="1">
    <source>
        <dbReference type="PROSITE" id="PS51184"/>
    </source>
</evidence>
<dbReference type="PROSITE" id="PS51184">
    <property type="entry name" value="JMJC"/>
    <property type="match status" value="1"/>
</dbReference>
<sequence>MSFIGKAWNALGDAALWAYEDVSIYRQAREPASPIDKAEALQRLQQAEYREVERVKDISAADFAERYLMRRQPVIVTDGLRDWPARDGWSFDSFSREFGDMTVQLQDAGFRPGAKAKLGSYLAEVASRPPVALGELNRDLDYLRYTYDSYFKHLLFTWGFGHRVKTDSFSFVAFQRIREQWRRPYFLPAGGYRIPWVQVGELQPNERMCQDWGLYFSAPGACTRLHVDGMRSNAVLCQIAGTKAGWIFSPSLEGAARCAAEGKPADDFPGHGDDAADRIWRFDLMPGEIMLIPRGLSHEVHTLSPSISLTYNFVTKGEWQEYFRYKKARGAGWIAGSPISAVPEFERIYRGGAGTAAAPADKELHLA</sequence>
<evidence type="ECO:0000313" key="2">
    <source>
        <dbReference type="EMBL" id="QDQ29419.1"/>
    </source>
</evidence>
<dbReference type="Gene3D" id="2.60.120.650">
    <property type="entry name" value="Cupin"/>
    <property type="match status" value="1"/>
</dbReference>
<organism evidence="2 3">
    <name type="scientific">Chitinimonas arctica</name>
    <dbReference type="NCBI Taxonomy" id="2594795"/>
    <lineage>
        <taxon>Bacteria</taxon>
        <taxon>Pseudomonadati</taxon>
        <taxon>Pseudomonadota</taxon>
        <taxon>Betaproteobacteria</taxon>
        <taxon>Neisseriales</taxon>
        <taxon>Chitinibacteraceae</taxon>
        <taxon>Chitinimonas</taxon>
    </lineage>
</organism>
<keyword evidence="3" id="KW-1185">Reference proteome</keyword>
<dbReference type="InterPro" id="IPR050910">
    <property type="entry name" value="JMJD6_ArgDemeth/LysHydrox"/>
</dbReference>
<dbReference type="PANTHER" id="PTHR12480">
    <property type="entry name" value="ARGININE DEMETHYLASE AND LYSYL-HYDROXYLASE JMJD"/>
    <property type="match status" value="1"/>
</dbReference>
<dbReference type="KEGG" id="cari:FNU76_21640"/>
<dbReference type="InterPro" id="IPR003347">
    <property type="entry name" value="JmjC_dom"/>
</dbReference>
<dbReference type="AlphaFoldDB" id="A0A516SMR5"/>
<feature type="domain" description="JmjC" evidence="1">
    <location>
        <begin position="183"/>
        <end position="330"/>
    </location>
</feature>
<evidence type="ECO:0000313" key="3">
    <source>
        <dbReference type="Proteomes" id="UP000317550"/>
    </source>
</evidence>
<dbReference type="SMART" id="SM00558">
    <property type="entry name" value="JmjC"/>
    <property type="match status" value="1"/>
</dbReference>
<dbReference type="OrthoDB" id="9764016at2"/>
<reference evidence="3" key="1">
    <citation type="submission" date="2019-07" db="EMBL/GenBank/DDBJ databases">
        <title>Chitinimonas sp. nov., isolated from Ny-Alesund, arctica soil.</title>
        <authorList>
            <person name="Xu Q."/>
            <person name="Peng F."/>
        </authorList>
    </citation>
    <scope>NUCLEOTIDE SEQUENCE [LARGE SCALE GENOMIC DNA]</scope>
    <source>
        <strain evidence="3">R3-44</strain>
    </source>
</reference>